<dbReference type="GO" id="GO:0051213">
    <property type="term" value="F:dioxygenase activity"/>
    <property type="evidence" value="ECO:0007669"/>
    <property type="project" value="UniProtKB-KW"/>
</dbReference>
<accession>A0A937D4U0</accession>
<sequence>MPTRQDLIDFVVREARLLDAKRFDDWNALFTDDAIYWIPLVPDQPDGLNHTSHMYEDKLLRELRIERLKSPRAFSQQPPSRCHHLLQTPTVEAFDEAAGRFVLRTEFHYTESQGDELQTYVGTCLHHLVDQQGQLRIQLKRVNLLNPDAALPSVQLFI</sequence>
<proteinExistence type="inferred from homology"/>
<dbReference type="GO" id="GO:0019380">
    <property type="term" value="P:3-phenylpropionate catabolic process"/>
    <property type="evidence" value="ECO:0007669"/>
    <property type="project" value="TreeGrafter"/>
</dbReference>
<keyword evidence="2" id="KW-0560">Oxidoreductase</keyword>
<reference evidence="3" key="1">
    <citation type="submission" date="2021-01" db="EMBL/GenBank/DDBJ databases">
        <title>Ramlibacter sp. strain AW1 16S ribosomal RNA gene Genome sequencing and assembly.</title>
        <authorList>
            <person name="Kang M."/>
        </authorList>
    </citation>
    <scope>NUCLEOTIDE SEQUENCE</scope>
    <source>
        <strain evidence="3">AW1</strain>
    </source>
</reference>
<dbReference type="InterPro" id="IPR000391">
    <property type="entry name" value="Rng_hydr_dOase-bsu"/>
</dbReference>
<comment type="similarity">
    <text evidence="1">Belongs to the bacterial ring-hydroxylating dioxygenase beta subunit family.</text>
</comment>
<evidence type="ECO:0000313" key="3">
    <source>
        <dbReference type="EMBL" id="MBL0419228.1"/>
    </source>
</evidence>
<dbReference type="EMBL" id="JAEQNA010000001">
    <property type="protein sequence ID" value="MBL0419228.1"/>
    <property type="molecule type" value="Genomic_DNA"/>
</dbReference>
<dbReference type="Gene3D" id="3.10.450.50">
    <property type="match status" value="1"/>
</dbReference>
<evidence type="ECO:0000313" key="4">
    <source>
        <dbReference type="Proteomes" id="UP000613011"/>
    </source>
</evidence>
<dbReference type="InterPro" id="IPR032710">
    <property type="entry name" value="NTF2-like_dom_sf"/>
</dbReference>
<dbReference type="RefSeq" id="WP_201682276.1">
    <property type="nucleotide sequence ID" value="NZ_JAEQNA010000001.1"/>
</dbReference>
<keyword evidence="4" id="KW-1185">Reference proteome</keyword>
<evidence type="ECO:0000256" key="1">
    <source>
        <dbReference type="ARBA" id="ARBA00009570"/>
    </source>
</evidence>
<protein>
    <submittedName>
        <fullName evidence="3">Aromatic-ring-hydroxylating dioxygenase subunit beta</fullName>
    </submittedName>
</protein>
<keyword evidence="3" id="KW-0223">Dioxygenase</keyword>
<evidence type="ECO:0000256" key="2">
    <source>
        <dbReference type="ARBA" id="ARBA00023002"/>
    </source>
</evidence>
<organism evidence="3 4">
    <name type="scientific">Ramlibacter aurantiacus</name>
    <dbReference type="NCBI Taxonomy" id="2801330"/>
    <lineage>
        <taxon>Bacteria</taxon>
        <taxon>Pseudomonadati</taxon>
        <taxon>Pseudomonadota</taxon>
        <taxon>Betaproteobacteria</taxon>
        <taxon>Burkholderiales</taxon>
        <taxon>Comamonadaceae</taxon>
        <taxon>Ramlibacter</taxon>
    </lineage>
</organism>
<dbReference type="Pfam" id="PF00866">
    <property type="entry name" value="Ring_hydroxyl_B"/>
    <property type="match status" value="1"/>
</dbReference>
<gene>
    <name evidence="3" type="ORF">JI739_02600</name>
</gene>
<dbReference type="Proteomes" id="UP000613011">
    <property type="component" value="Unassembled WGS sequence"/>
</dbReference>
<dbReference type="PANTHER" id="PTHR41534:SF1">
    <property type="entry name" value="BLR3401 PROTEIN"/>
    <property type="match status" value="1"/>
</dbReference>
<comment type="caution">
    <text evidence="3">The sequence shown here is derived from an EMBL/GenBank/DDBJ whole genome shotgun (WGS) entry which is preliminary data.</text>
</comment>
<dbReference type="PANTHER" id="PTHR41534">
    <property type="entry name" value="BLR3401 PROTEIN"/>
    <property type="match status" value="1"/>
</dbReference>
<dbReference type="CDD" id="cd00667">
    <property type="entry name" value="ring_hydroxylating_dioxygenases_beta"/>
    <property type="match status" value="1"/>
</dbReference>
<name>A0A937D4U0_9BURK</name>
<dbReference type="SUPFAM" id="SSF54427">
    <property type="entry name" value="NTF2-like"/>
    <property type="match status" value="1"/>
</dbReference>
<dbReference type="AlphaFoldDB" id="A0A937D4U0"/>